<dbReference type="PANTHER" id="PTHR13887">
    <property type="entry name" value="GLUTATHIONE S-TRANSFERASE KAPPA"/>
    <property type="match status" value="1"/>
</dbReference>
<proteinExistence type="inferred from homology"/>
<gene>
    <name evidence="2" type="primary">spxH</name>
    <name evidence="3" type="ORF">WDJ61_05070</name>
</gene>
<sequence length="285" mass="32584">MKPSVLLNRICSTQQKPLEIYMFVDPLCPECWALEPIIRKLQIEYGHYFSLKKVLTGRLSTLNLQKHKCNSLAKQWQATATRTGMSCDGNLWMDNPISSPFIASIAIKAAELQGRRCGSRFLRKLQEVLFLENQNISDLAILTDCANQSGLDKAEFLNDIHSSSAAKAFQCDMKISAEMDVEEVPTLVFFNENIEEEGIKISGLYSYEIYVQILQEMLAELPEPLTPPSLQEFLQCFRLVATKEISEVYNLSIKEVEMTMKKLQLQRKVRKITAKYGSFWEYTGE</sequence>
<protein>
    <recommendedName>
        <fullName evidence="2">ClpXP adapter protein SpxH</fullName>
    </recommendedName>
</protein>
<comment type="function">
    <text evidence="2">Adapter protein required for efficient degradation of Spx by ClpXP under non-stress conditions. Interaction with Spx stabilizes Spx and exposes the C-terminus of Spx for recognition and proteolysis by ClpXP.</text>
</comment>
<dbReference type="EMBL" id="CP147404">
    <property type="protein sequence ID" value="WXB94002.1"/>
    <property type="molecule type" value="Genomic_DNA"/>
</dbReference>
<evidence type="ECO:0000256" key="2">
    <source>
        <dbReference type="HAMAP-Rule" id="MF_02245"/>
    </source>
</evidence>
<accession>A0ABZ2N8F0</accession>
<evidence type="ECO:0000313" key="3">
    <source>
        <dbReference type="EMBL" id="WXB94002.1"/>
    </source>
</evidence>
<evidence type="ECO:0000256" key="1">
    <source>
        <dbReference type="ARBA" id="ARBA00022490"/>
    </source>
</evidence>
<comment type="similarity">
    <text evidence="2">Belongs to the SpxH family.</text>
</comment>
<dbReference type="RefSeq" id="WP_338753575.1">
    <property type="nucleotide sequence ID" value="NZ_CP147404.1"/>
</dbReference>
<dbReference type="InterPro" id="IPR046404">
    <property type="entry name" value="Adapter_SpxH"/>
</dbReference>
<dbReference type="PANTHER" id="PTHR13887:SF47">
    <property type="entry name" value="CLPXP ADAPTER PROTEIN SPXH"/>
    <property type="match status" value="1"/>
</dbReference>
<dbReference type="Pfam" id="PF13743">
    <property type="entry name" value="Thioredoxin_5"/>
    <property type="match status" value="1"/>
</dbReference>
<reference evidence="3 4" key="1">
    <citation type="submission" date="2024-02" db="EMBL/GenBank/DDBJ databases">
        <title>Seven novel Bacillus-like species.</title>
        <authorList>
            <person name="Liu G."/>
        </authorList>
    </citation>
    <scope>NUCLEOTIDE SEQUENCE [LARGE SCALE GENOMIC DNA]</scope>
    <source>
        <strain evidence="3 4">FJAT-52991</strain>
    </source>
</reference>
<comment type="subunit">
    <text evidence="2">Interacts with Spx.</text>
</comment>
<keyword evidence="1 2" id="KW-0963">Cytoplasm</keyword>
<dbReference type="SUPFAM" id="SSF52833">
    <property type="entry name" value="Thioredoxin-like"/>
    <property type="match status" value="1"/>
</dbReference>
<comment type="subcellular location">
    <subcellularLocation>
        <location evidence="2">Cytoplasm</location>
    </subcellularLocation>
</comment>
<dbReference type="Gene3D" id="1.10.472.60">
    <property type="entry name" value="putative protein disulfide isomerase domain"/>
    <property type="match status" value="1"/>
</dbReference>
<dbReference type="Gene3D" id="3.40.30.10">
    <property type="entry name" value="Glutaredoxin"/>
    <property type="match status" value="1"/>
</dbReference>
<dbReference type="Proteomes" id="UP001387364">
    <property type="component" value="Chromosome"/>
</dbReference>
<dbReference type="HAMAP" id="MF_02245">
    <property type="entry name" value="Adapter_SpxH"/>
    <property type="match status" value="1"/>
</dbReference>
<name>A0ABZ2N8F0_9BACI</name>
<dbReference type="CDD" id="cd03025">
    <property type="entry name" value="DsbA_FrnE_like"/>
    <property type="match status" value="1"/>
</dbReference>
<evidence type="ECO:0000313" key="4">
    <source>
        <dbReference type="Proteomes" id="UP001387364"/>
    </source>
</evidence>
<organism evidence="3 4">
    <name type="scientific">Bacillus kandeliae</name>
    <dbReference type="NCBI Taxonomy" id="3129297"/>
    <lineage>
        <taxon>Bacteria</taxon>
        <taxon>Bacillati</taxon>
        <taxon>Bacillota</taxon>
        <taxon>Bacilli</taxon>
        <taxon>Bacillales</taxon>
        <taxon>Bacillaceae</taxon>
        <taxon>Bacillus</taxon>
    </lineage>
</organism>
<dbReference type="InterPro" id="IPR036249">
    <property type="entry name" value="Thioredoxin-like_sf"/>
</dbReference>
<keyword evidence="4" id="KW-1185">Reference proteome</keyword>